<gene>
    <name evidence="4" type="ORF">GO621_07235</name>
</gene>
<dbReference type="Gene3D" id="3.20.20.80">
    <property type="entry name" value="Glycosidases"/>
    <property type="match status" value="1"/>
</dbReference>
<feature type="domain" description="SaeA second Fn3-like" evidence="3">
    <location>
        <begin position="416"/>
        <end position="508"/>
    </location>
</feature>
<dbReference type="InterPro" id="IPR017853">
    <property type="entry name" value="GH"/>
</dbReference>
<keyword evidence="5" id="KW-1185">Reference proteome</keyword>
<dbReference type="SUPFAM" id="SSF49265">
    <property type="entry name" value="Fibronectin type III"/>
    <property type="match status" value="1"/>
</dbReference>
<protein>
    <submittedName>
        <fullName evidence="4">Family 10 glycosylhydrolase</fullName>
    </submittedName>
</protein>
<keyword evidence="4" id="KW-0378">Hydrolase</keyword>
<evidence type="ECO:0000313" key="4">
    <source>
        <dbReference type="EMBL" id="MVN21327.1"/>
    </source>
</evidence>
<evidence type="ECO:0000256" key="1">
    <source>
        <dbReference type="ARBA" id="ARBA00022729"/>
    </source>
</evidence>
<dbReference type="EMBL" id="WPIK01000005">
    <property type="protein sequence ID" value="MVN21327.1"/>
    <property type="molecule type" value="Genomic_DNA"/>
</dbReference>
<dbReference type="AlphaFoldDB" id="A0A7K1SVR3"/>
<reference evidence="4 5" key="1">
    <citation type="submission" date="2019-12" db="EMBL/GenBank/DDBJ databases">
        <title>Mucilaginibacter sp. HMF7410 genome sequencing and assembly.</title>
        <authorList>
            <person name="Kang H."/>
            <person name="Cha I."/>
            <person name="Kim H."/>
            <person name="Joh K."/>
        </authorList>
    </citation>
    <scope>NUCLEOTIDE SEQUENCE [LARGE SCALE GENOMIC DNA]</scope>
    <source>
        <strain evidence="4 5">HMF7410</strain>
    </source>
</reference>
<dbReference type="GO" id="GO:0016787">
    <property type="term" value="F:hydrolase activity"/>
    <property type="evidence" value="ECO:0007669"/>
    <property type="project" value="UniProtKB-KW"/>
</dbReference>
<sequence>MNNCIRALLLLFLVCVIGLVHGQQIMPQPKRELRGVWIATVTNIDWPSSSKSSTQQQQQELLEILSAHHQTGINAVMFQVRPAADALYAKSREPWSQWLTGKQGKAPNPAYDPLEFAITEAHQRGMELHAWFNPYRATFSANERGLSDSHITKQKPDWFFTYAGRKLFNPGLPEVREYIIKVILDVVDNYDIDGVHLDDYFYPYPVDGQHIDDAQTFKDHPDGFTDIKDWRRHNVDTLIHALSDSIHHHKNYIKFGISPFGIWANKRQNIEGSETGGGSSYYEQFADSRKWIKEGWLDYINPQIYWPFNNRAAAFEKLVDWWSNNTYGKHLYIGMATYRINERMSASWKEADQMPKQIRYERQNPRVQGSVYFSSKSLQRNLLGFTDSLKTDFYRYPALPPVMLWRDGVTPNIPRELTAKATGKLVNLQWQLPLPATDGDTAFGYVVYRFDQHEPINLTDPKHILNVTYSQQRTFEDQTAEVGKTYQYVVTALDRIKNESYPSNTAVVNLSANSL</sequence>
<dbReference type="InterPro" id="IPR052177">
    <property type="entry name" value="Divisome_Glycosyl_Hydrolase"/>
</dbReference>
<evidence type="ECO:0000259" key="2">
    <source>
        <dbReference type="Pfam" id="PF02638"/>
    </source>
</evidence>
<dbReference type="InterPro" id="IPR013783">
    <property type="entry name" value="Ig-like_fold"/>
</dbReference>
<feature type="domain" description="Glycosyl hydrolase-like 10" evidence="2">
    <location>
        <begin position="32"/>
        <end position="345"/>
    </location>
</feature>
<name>A0A7K1SVR3_9SPHI</name>
<evidence type="ECO:0000313" key="5">
    <source>
        <dbReference type="Proteomes" id="UP000462014"/>
    </source>
</evidence>
<dbReference type="InterPro" id="IPR036116">
    <property type="entry name" value="FN3_sf"/>
</dbReference>
<evidence type="ECO:0000259" key="3">
    <source>
        <dbReference type="Pfam" id="PF25833"/>
    </source>
</evidence>
<organism evidence="4 5">
    <name type="scientific">Mucilaginibacter arboris</name>
    <dbReference type="NCBI Taxonomy" id="2682090"/>
    <lineage>
        <taxon>Bacteria</taxon>
        <taxon>Pseudomonadati</taxon>
        <taxon>Bacteroidota</taxon>
        <taxon>Sphingobacteriia</taxon>
        <taxon>Sphingobacteriales</taxon>
        <taxon>Sphingobacteriaceae</taxon>
        <taxon>Mucilaginibacter</taxon>
    </lineage>
</organism>
<proteinExistence type="predicted"/>
<dbReference type="Pfam" id="PF25833">
    <property type="entry name" value="Fn3_SaeA_3rd"/>
    <property type="match status" value="1"/>
</dbReference>
<dbReference type="Pfam" id="PF02638">
    <property type="entry name" value="GHL10"/>
    <property type="match status" value="1"/>
</dbReference>
<dbReference type="InterPro" id="IPR003790">
    <property type="entry name" value="GHL10"/>
</dbReference>
<dbReference type="RefSeq" id="WP_157565565.1">
    <property type="nucleotide sequence ID" value="NZ_WPIK01000005.1"/>
</dbReference>
<accession>A0A7K1SVR3</accession>
<comment type="caution">
    <text evidence="4">The sequence shown here is derived from an EMBL/GenBank/DDBJ whole genome shotgun (WGS) entry which is preliminary data.</text>
</comment>
<dbReference type="InterPro" id="IPR058692">
    <property type="entry name" value="Fn3_SaeA_2nd"/>
</dbReference>
<dbReference type="Proteomes" id="UP000462014">
    <property type="component" value="Unassembled WGS sequence"/>
</dbReference>
<dbReference type="PANTHER" id="PTHR43405:SF1">
    <property type="entry name" value="GLYCOSYL HYDROLASE DIGH"/>
    <property type="match status" value="1"/>
</dbReference>
<dbReference type="PANTHER" id="PTHR43405">
    <property type="entry name" value="GLYCOSYL HYDROLASE DIGH"/>
    <property type="match status" value="1"/>
</dbReference>
<dbReference type="SUPFAM" id="SSF51445">
    <property type="entry name" value="(Trans)glycosidases"/>
    <property type="match status" value="1"/>
</dbReference>
<keyword evidence="1" id="KW-0732">Signal</keyword>
<dbReference type="Gene3D" id="2.60.40.10">
    <property type="entry name" value="Immunoglobulins"/>
    <property type="match status" value="1"/>
</dbReference>